<evidence type="ECO:0000313" key="2">
    <source>
        <dbReference type="Proteomes" id="UP000592294"/>
    </source>
</evidence>
<dbReference type="AlphaFoldDB" id="A0A850R6F4"/>
<proteinExistence type="predicted"/>
<dbReference type="Pfam" id="PF07275">
    <property type="entry name" value="ArdA"/>
    <property type="match status" value="1"/>
</dbReference>
<evidence type="ECO:0000313" key="1">
    <source>
        <dbReference type="EMBL" id="NVZ07966.1"/>
    </source>
</evidence>
<accession>A0A850R6F4</accession>
<dbReference type="InterPro" id="IPR009899">
    <property type="entry name" value="ArdA"/>
</dbReference>
<gene>
    <name evidence="1" type="ORF">HW932_01665</name>
</gene>
<dbReference type="EMBL" id="JABZEO010000001">
    <property type="protein sequence ID" value="NVZ07966.1"/>
    <property type="molecule type" value="Genomic_DNA"/>
</dbReference>
<dbReference type="Gene3D" id="3.10.20.480">
    <property type="entry name" value="Antirestriction protein ArdA, domain 1"/>
    <property type="match status" value="1"/>
</dbReference>
<keyword evidence="2" id="KW-1185">Reference proteome</keyword>
<dbReference type="InterPro" id="IPR041895">
    <property type="entry name" value="ArdA_dom1"/>
</dbReference>
<dbReference type="Proteomes" id="UP000592294">
    <property type="component" value="Unassembled WGS sequence"/>
</dbReference>
<reference evidence="1 2" key="1">
    <citation type="submission" date="2020-06" db="EMBL/GenBank/DDBJ databases">
        <title>Whole-genome sequence of Allochromatium humboldtianum DSM 21881, type strain.</title>
        <authorList>
            <person name="Kyndt J.A."/>
            <person name="Meyer T.E."/>
        </authorList>
    </citation>
    <scope>NUCLEOTIDE SEQUENCE [LARGE SCALE GENOMIC DNA]</scope>
    <source>
        <strain evidence="1 2">DSM 21881</strain>
    </source>
</reference>
<dbReference type="InterPro" id="IPR041893">
    <property type="entry name" value="ArdA_dom3"/>
</dbReference>
<name>A0A850R6F4_9GAMM</name>
<organism evidence="1 2">
    <name type="scientific">Allochromatium humboldtianum</name>
    <dbReference type="NCBI Taxonomy" id="504901"/>
    <lineage>
        <taxon>Bacteria</taxon>
        <taxon>Pseudomonadati</taxon>
        <taxon>Pseudomonadota</taxon>
        <taxon>Gammaproteobacteria</taxon>
        <taxon>Chromatiales</taxon>
        <taxon>Chromatiaceae</taxon>
        <taxon>Allochromatium</taxon>
    </lineage>
</organism>
<dbReference type="RefSeq" id="WP_176974760.1">
    <property type="nucleotide sequence ID" value="NZ_JABZEO010000001.1"/>
</dbReference>
<protein>
    <submittedName>
        <fullName evidence="1">Antirestriction protein ArdA</fullName>
    </submittedName>
</protein>
<dbReference type="Gene3D" id="1.10.10.1190">
    <property type="entry name" value="Antirestriction protein ArdA, domain 3"/>
    <property type="match status" value="1"/>
</dbReference>
<sequence>MTPRIYVASLSDYNNGVLHGTWIDADQDADMIQDEINDMLAESPTAEKYGEPAEEWAIHDYEGFPSLHEYESIATVAAYGQALEEHGDAMRAFLGIYEGDADDLVDSFQDRYRGQYNSHEDFVYDYLEETGMWAEIPEWAQPYFDCEHYWNGDLRFSVTEIDGHYFWDN</sequence>
<comment type="caution">
    <text evidence="1">The sequence shown here is derived from an EMBL/GenBank/DDBJ whole genome shotgun (WGS) entry which is preliminary data.</text>
</comment>